<name>A0A518CK68_9PLAN</name>
<dbReference type="Pfam" id="PF07635">
    <property type="entry name" value="PSCyt1"/>
    <property type="match status" value="1"/>
</dbReference>
<evidence type="ECO:0000313" key="5">
    <source>
        <dbReference type="Proteomes" id="UP000317178"/>
    </source>
</evidence>
<dbReference type="GO" id="GO:0020037">
    <property type="term" value="F:heme binding"/>
    <property type="evidence" value="ECO:0007669"/>
    <property type="project" value="InterPro"/>
</dbReference>
<feature type="domain" description="Cytochrome C Planctomycete-type" evidence="3">
    <location>
        <begin position="64"/>
        <end position="121"/>
    </location>
</feature>
<accession>A0A518CK68</accession>
<gene>
    <name evidence="4" type="ORF">Pla110_13360</name>
</gene>
<organism evidence="4 5">
    <name type="scientific">Polystyrenella longa</name>
    <dbReference type="NCBI Taxonomy" id="2528007"/>
    <lineage>
        <taxon>Bacteria</taxon>
        <taxon>Pseudomonadati</taxon>
        <taxon>Planctomycetota</taxon>
        <taxon>Planctomycetia</taxon>
        <taxon>Planctomycetales</taxon>
        <taxon>Planctomycetaceae</taxon>
        <taxon>Polystyrenella</taxon>
    </lineage>
</organism>
<proteinExistence type="predicted"/>
<evidence type="ECO:0000313" key="4">
    <source>
        <dbReference type="EMBL" id="QDU79625.1"/>
    </source>
</evidence>
<dbReference type="OrthoDB" id="127107at2"/>
<evidence type="ECO:0000259" key="3">
    <source>
        <dbReference type="Pfam" id="PF07635"/>
    </source>
</evidence>
<dbReference type="KEGG" id="plon:Pla110_13360"/>
<dbReference type="Gene3D" id="1.10.760.10">
    <property type="entry name" value="Cytochrome c-like domain"/>
    <property type="match status" value="1"/>
</dbReference>
<dbReference type="InterPro" id="IPR011444">
    <property type="entry name" value="DUF1549"/>
</dbReference>
<protein>
    <submittedName>
        <fullName evidence="4">Planctomycete cytochrome C</fullName>
    </submittedName>
</protein>
<feature type="domain" description="DUF1549" evidence="1">
    <location>
        <begin position="190"/>
        <end position="392"/>
    </location>
</feature>
<sequence>MPNLEPSSRRYPLRAHLWPAPLFCLIALICLVMPGMTATVRAEAEPAQIEFFEKSIRPLLLKHCAECHGEKKQEMGIRFDNGSFIKGLEDYEEMVLTADPDHSRLMEVIIYADDDTQMPPEQKMSDEEIGQIRKWIVDGAYWPEEEMKEGPKLGGPYDFESLRKEHWSYRPIEDPALPEVTQTERVKTSVDKFVLKKLEENNLTMNPPADKRTLIRRLKFDLLGLPPTWEEVQAFEQNESPEAFSELVETYLAAPEYGQRWGRHWLDVARYADTKGYVFTAEPRFGYSYTYRDYVIESFNADKPYDQFLIEQLAADSLDLEEPKKELAAMGFLTVGRRFRNNSHDIIDDRIDVVTRGLMGMTVGCARCHDHKYDPIPTEDYYSLYGVFASSHEPDESVLPLIGDPLDEVAHEQFKTELAQLAEELDKFEREQVTKLEHETRHHTVSYLLKNLAGGEDVPPEYASAYDKYEPRRGIIDRWNGYLKKQQDVNHPVWGPWVTLSGLKAEELQQKTTDEIKQLLQSASTNPIITGSLANRNITSMNDVALAYGDVFRQVETKWMEQEDKSTGLADSSLETIRQELYSPGTPFDLNYDQWKGNFDRAVRNHQQNISKKQNKLRATSPGAPPRAMVMLDNAKPTEPVVFVRGVAGRRGDQIPRRFFKILDDEERQPFQQGSGRLELAKKIASPDNPLTARVFANRVWMLHFGNGLVRTPSDFGARSEPPTHPELLDHLATHFIQNGWSVKELHRLIVNSSTYQQSGAPKPEAVSVDSENRLLWKMPRRRLEFEAMRDSMLAVGGKLDSKHGGKGVDLDTSDRRTVYGFIDRNNLPTLFRVFDMASPDVSTPKRPQTTVPQQALFSMNSPFVISQAKSLASRSFEVGGEEPQSRIAAMYKLTFAREPSEAEASAALAFLQMSEETTSKEKPEEKEFARWDKLAQVLLMTNEFMFVD</sequence>
<evidence type="ECO:0000259" key="1">
    <source>
        <dbReference type="Pfam" id="PF07583"/>
    </source>
</evidence>
<evidence type="ECO:0000259" key="2">
    <source>
        <dbReference type="Pfam" id="PF07587"/>
    </source>
</evidence>
<dbReference type="PANTHER" id="PTHR35889">
    <property type="entry name" value="CYCLOINULO-OLIGOSACCHARIDE FRUCTANOTRANSFERASE-RELATED"/>
    <property type="match status" value="1"/>
</dbReference>
<dbReference type="Pfam" id="PF07587">
    <property type="entry name" value="PSD1"/>
    <property type="match status" value="1"/>
</dbReference>
<feature type="domain" description="DUF1553" evidence="2">
    <location>
        <begin position="676"/>
        <end position="912"/>
    </location>
</feature>
<dbReference type="AlphaFoldDB" id="A0A518CK68"/>
<dbReference type="PANTHER" id="PTHR35889:SF3">
    <property type="entry name" value="F-BOX DOMAIN-CONTAINING PROTEIN"/>
    <property type="match status" value="1"/>
</dbReference>
<dbReference type="InterPro" id="IPR011429">
    <property type="entry name" value="Cyt_c_Planctomycete-type"/>
</dbReference>
<dbReference type="Pfam" id="PF07583">
    <property type="entry name" value="PSCyt2"/>
    <property type="match status" value="1"/>
</dbReference>
<dbReference type="SUPFAM" id="SSF46626">
    <property type="entry name" value="Cytochrome c"/>
    <property type="match status" value="1"/>
</dbReference>
<reference evidence="4 5" key="1">
    <citation type="submission" date="2019-02" db="EMBL/GenBank/DDBJ databases">
        <title>Deep-cultivation of Planctomycetes and their phenomic and genomic characterization uncovers novel biology.</title>
        <authorList>
            <person name="Wiegand S."/>
            <person name="Jogler M."/>
            <person name="Boedeker C."/>
            <person name="Pinto D."/>
            <person name="Vollmers J."/>
            <person name="Rivas-Marin E."/>
            <person name="Kohn T."/>
            <person name="Peeters S.H."/>
            <person name="Heuer A."/>
            <person name="Rast P."/>
            <person name="Oberbeckmann S."/>
            <person name="Bunk B."/>
            <person name="Jeske O."/>
            <person name="Meyerdierks A."/>
            <person name="Storesund J.E."/>
            <person name="Kallscheuer N."/>
            <person name="Luecker S."/>
            <person name="Lage O.M."/>
            <person name="Pohl T."/>
            <person name="Merkel B.J."/>
            <person name="Hornburger P."/>
            <person name="Mueller R.-W."/>
            <person name="Bruemmer F."/>
            <person name="Labrenz M."/>
            <person name="Spormann A.M."/>
            <person name="Op den Camp H."/>
            <person name="Overmann J."/>
            <person name="Amann R."/>
            <person name="Jetten M.S.M."/>
            <person name="Mascher T."/>
            <person name="Medema M.H."/>
            <person name="Devos D.P."/>
            <person name="Kaster A.-K."/>
            <person name="Ovreas L."/>
            <person name="Rohde M."/>
            <person name="Galperin M.Y."/>
            <person name="Jogler C."/>
        </authorList>
    </citation>
    <scope>NUCLEOTIDE SEQUENCE [LARGE SCALE GENOMIC DNA]</scope>
    <source>
        <strain evidence="4 5">Pla110</strain>
    </source>
</reference>
<dbReference type="EMBL" id="CP036281">
    <property type="protein sequence ID" value="QDU79625.1"/>
    <property type="molecule type" value="Genomic_DNA"/>
</dbReference>
<dbReference type="InterPro" id="IPR036909">
    <property type="entry name" value="Cyt_c-like_dom_sf"/>
</dbReference>
<dbReference type="GO" id="GO:0009055">
    <property type="term" value="F:electron transfer activity"/>
    <property type="evidence" value="ECO:0007669"/>
    <property type="project" value="InterPro"/>
</dbReference>
<dbReference type="InterPro" id="IPR022655">
    <property type="entry name" value="DUF1553"/>
</dbReference>
<dbReference type="Proteomes" id="UP000317178">
    <property type="component" value="Chromosome"/>
</dbReference>
<keyword evidence="5" id="KW-1185">Reference proteome</keyword>
<dbReference type="RefSeq" id="WP_144994382.1">
    <property type="nucleotide sequence ID" value="NZ_CP036281.1"/>
</dbReference>